<sequence length="352" mass="38315">MEEKLKLFQRMVVGCAAALLAGTATIAPAAAEGEVIIAVGGGLFERGLSENIATAFTRETGINVRFVAASPGERSARVKAMAEADRFEWDIVLSSERHARLLSEHLMEDVCEKADVAGKVVDGGCKSFGVLGIVGGLPLVYRADKFDGKKMTGWADFFDPEGFPGPRGLPNYGSPLVVIAPALLADGVPADKLYPIDFDRAFAVLDRIKPEIAVWWRSGDQSQQIFRSEEAIAGQLWGGRALGLVGEGMPLEVIWDGAPADEAYWVVLKKGPNQANAVKFLNHYFSSTDGHSEFYAMTNWDTANRAYLEGIPAGESSGHPGLFVSKMLKEDYDWSVPNADETLTRWNEWLSR</sequence>
<dbReference type="EMBL" id="FWFR01000002">
    <property type="protein sequence ID" value="SLN65718.1"/>
    <property type="molecule type" value="Genomic_DNA"/>
</dbReference>
<dbReference type="GO" id="GO:0030976">
    <property type="term" value="F:thiamine pyrophosphate binding"/>
    <property type="evidence" value="ECO:0007669"/>
    <property type="project" value="TreeGrafter"/>
</dbReference>
<dbReference type="SUPFAM" id="SSF53850">
    <property type="entry name" value="Periplasmic binding protein-like II"/>
    <property type="match status" value="1"/>
</dbReference>
<keyword evidence="8" id="KW-1185">Reference proteome</keyword>
<accession>A0A1Y5TJY3</accession>
<evidence type="ECO:0000256" key="4">
    <source>
        <dbReference type="ARBA" id="ARBA00022729"/>
    </source>
</evidence>
<dbReference type="OrthoDB" id="9815444at2"/>
<protein>
    <submittedName>
        <fullName evidence="7">Spermidine/putrescine-binding periplasmic protein</fullName>
    </submittedName>
</protein>
<feature type="chain" id="PRO_5012464211" evidence="6">
    <location>
        <begin position="30"/>
        <end position="352"/>
    </location>
</feature>
<evidence type="ECO:0000256" key="5">
    <source>
        <dbReference type="ARBA" id="ARBA00022764"/>
    </source>
</evidence>
<organism evidence="7 8">
    <name type="scientific">Oceanibacterium hippocampi</name>
    <dbReference type="NCBI Taxonomy" id="745714"/>
    <lineage>
        <taxon>Bacteria</taxon>
        <taxon>Pseudomonadati</taxon>
        <taxon>Pseudomonadota</taxon>
        <taxon>Alphaproteobacteria</taxon>
        <taxon>Sneathiellales</taxon>
        <taxon>Sneathiellaceae</taxon>
        <taxon>Oceanibacterium</taxon>
    </lineage>
</organism>
<dbReference type="InParanoid" id="A0A1Y5TJY3"/>
<evidence type="ECO:0000256" key="2">
    <source>
        <dbReference type="ARBA" id="ARBA00008520"/>
    </source>
</evidence>
<evidence type="ECO:0000256" key="1">
    <source>
        <dbReference type="ARBA" id="ARBA00004418"/>
    </source>
</evidence>
<dbReference type="Proteomes" id="UP000193200">
    <property type="component" value="Unassembled WGS sequence"/>
</dbReference>
<comment type="similarity">
    <text evidence="2">Belongs to the bacterial solute-binding protein 1 family.</text>
</comment>
<dbReference type="PANTHER" id="PTHR30006">
    <property type="entry name" value="THIAMINE-BINDING PERIPLASMIC PROTEIN-RELATED"/>
    <property type="match status" value="1"/>
</dbReference>
<evidence type="ECO:0000256" key="6">
    <source>
        <dbReference type="SAM" id="SignalP"/>
    </source>
</evidence>
<reference evidence="7 8" key="1">
    <citation type="submission" date="2017-03" db="EMBL/GenBank/DDBJ databases">
        <authorList>
            <person name="Afonso C.L."/>
            <person name="Miller P.J."/>
            <person name="Scott M.A."/>
            <person name="Spackman E."/>
            <person name="Goraichik I."/>
            <person name="Dimitrov K.M."/>
            <person name="Suarez D.L."/>
            <person name="Swayne D.E."/>
        </authorList>
    </citation>
    <scope>NUCLEOTIDE SEQUENCE [LARGE SCALE GENOMIC DNA]</scope>
    <source>
        <strain evidence="7 8">CECT 7691</strain>
    </source>
</reference>
<feature type="signal peptide" evidence="6">
    <location>
        <begin position="1"/>
        <end position="29"/>
    </location>
</feature>
<evidence type="ECO:0000313" key="7">
    <source>
        <dbReference type="EMBL" id="SLN65718.1"/>
    </source>
</evidence>
<evidence type="ECO:0000313" key="8">
    <source>
        <dbReference type="Proteomes" id="UP000193200"/>
    </source>
</evidence>
<dbReference type="InterPro" id="IPR006059">
    <property type="entry name" value="SBP"/>
</dbReference>
<proteinExistence type="inferred from homology"/>
<evidence type="ECO:0000256" key="3">
    <source>
        <dbReference type="ARBA" id="ARBA00022448"/>
    </source>
</evidence>
<dbReference type="Pfam" id="PF13416">
    <property type="entry name" value="SBP_bac_8"/>
    <property type="match status" value="1"/>
</dbReference>
<dbReference type="PANTHER" id="PTHR30006:SF3">
    <property type="entry name" value="THIAMINE-BINDING PERIPLASMIC PROTEIN"/>
    <property type="match status" value="1"/>
</dbReference>
<gene>
    <name evidence="7" type="primary">potD_6</name>
    <name evidence="7" type="ORF">OCH7691_03013</name>
</gene>
<dbReference type="GO" id="GO:0030288">
    <property type="term" value="C:outer membrane-bounded periplasmic space"/>
    <property type="evidence" value="ECO:0007669"/>
    <property type="project" value="TreeGrafter"/>
</dbReference>
<dbReference type="GO" id="GO:0030975">
    <property type="term" value="F:thiamine binding"/>
    <property type="evidence" value="ECO:0007669"/>
    <property type="project" value="TreeGrafter"/>
</dbReference>
<dbReference type="RefSeq" id="WP_085884325.1">
    <property type="nucleotide sequence ID" value="NZ_FWFR01000002.1"/>
</dbReference>
<dbReference type="AlphaFoldDB" id="A0A1Y5TJY3"/>
<dbReference type="GO" id="GO:0015888">
    <property type="term" value="P:thiamine transport"/>
    <property type="evidence" value="ECO:0007669"/>
    <property type="project" value="TreeGrafter"/>
</dbReference>
<keyword evidence="4 6" id="KW-0732">Signal</keyword>
<keyword evidence="5" id="KW-0574">Periplasm</keyword>
<name>A0A1Y5TJY3_9PROT</name>
<comment type="subcellular location">
    <subcellularLocation>
        <location evidence="1">Periplasm</location>
    </subcellularLocation>
</comment>
<keyword evidence="3" id="KW-0813">Transport</keyword>
<dbReference type="Gene3D" id="3.40.190.10">
    <property type="entry name" value="Periplasmic binding protein-like II"/>
    <property type="match status" value="2"/>
</dbReference>